<protein>
    <submittedName>
        <fullName evidence="7">LLM class flavin-dependent oxidoreductase</fullName>
    </submittedName>
</protein>
<dbReference type="PANTHER" id="PTHR30011:SF16">
    <property type="entry name" value="C2H2 FINGER DOMAIN TRANSCRIPTION FACTOR (EUROFUNG)-RELATED"/>
    <property type="match status" value="1"/>
</dbReference>
<keyword evidence="3" id="KW-0560">Oxidoreductase</keyword>
<evidence type="ECO:0000256" key="1">
    <source>
        <dbReference type="ARBA" id="ARBA00022630"/>
    </source>
</evidence>
<feature type="region of interest" description="Disordered" evidence="5">
    <location>
        <begin position="338"/>
        <end position="375"/>
    </location>
</feature>
<dbReference type="Proteomes" id="UP000778578">
    <property type="component" value="Unassembled WGS sequence"/>
</dbReference>
<comment type="caution">
    <text evidence="7">The sequence shown here is derived from an EMBL/GenBank/DDBJ whole genome shotgun (WGS) entry which is preliminary data.</text>
</comment>
<keyword evidence="4" id="KW-0503">Monooxygenase</keyword>
<dbReference type="Gene3D" id="3.20.20.30">
    <property type="entry name" value="Luciferase-like domain"/>
    <property type="match status" value="1"/>
</dbReference>
<dbReference type="SUPFAM" id="SSF51679">
    <property type="entry name" value="Bacterial luciferase-like"/>
    <property type="match status" value="1"/>
</dbReference>
<organism evidence="7 8">
    <name type="scientific">Actinacidiphila acidipaludis</name>
    <dbReference type="NCBI Taxonomy" id="2873382"/>
    <lineage>
        <taxon>Bacteria</taxon>
        <taxon>Bacillati</taxon>
        <taxon>Actinomycetota</taxon>
        <taxon>Actinomycetes</taxon>
        <taxon>Kitasatosporales</taxon>
        <taxon>Streptomycetaceae</taxon>
        <taxon>Actinacidiphila</taxon>
    </lineage>
</organism>
<evidence type="ECO:0000259" key="6">
    <source>
        <dbReference type="Pfam" id="PF00296"/>
    </source>
</evidence>
<proteinExistence type="predicted"/>
<gene>
    <name evidence="7" type="ORF">K7862_13060</name>
</gene>
<evidence type="ECO:0000256" key="4">
    <source>
        <dbReference type="ARBA" id="ARBA00023033"/>
    </source>
</evidence>
<dbReference type="InterPro" id="IPR036661">
    <property type="entry name" value="Luciferase-like_sf"/>
</dbReference>
<dbReference type="InterPro" id="IPR011251">
    <property type="entry name" value="Luciferase-like_dom"/>
</dbReference>
<evidence type="ECO:0000256" key="5">
    <source>
        <dbReference type="SAM" id="MobiDB-lite"/>
    </source>
</evidence>
<sequence length="375" mass="38269">MPAEPTSAFPSLPFVPAQPVPRRPVRTLHLAAAIDCPGEPPATTPTELARLAERGALDFVTLGGNGPPDAVEALAPVARATDRIGLLAVASAGTRPGTAVDVAALDQASRGRAGWAVVAPAGAMTVAGGADRTGGGRVRFTRAADRGEGGGGRTWAAGSAEAEIAAAVRIWESLREAGASPPDCRPVLALDASAPTARRTAAGFADLAFVQAVTPEEAHRARDDLRTLAARAGRDADRLLVFADLAVDLGSGELGQEPGTAPVPVADGAAGPLFCGGPVDLADLVAQWHGSGAVDGFRIRPVEPTRDLERFVNGTVALLQHRGLFRTFHPGATLREHLGLHRPPRGPVAPVPTAGLIPGPTGPHPSSEAYGRLGS</sequence>
<accession>A0ABS7Q5X9</accession>
<evidence type="ECO:0000313" key="8">
    <source>
        <dbReference type="Proteomes" id="UP000778578"/>
    </source>
</evidence>
<dbReference type="PANTHER" id="PTHR30011">
    <property type="entry name" value="ALKANESULFONATE MONOOXYGENASE-RELATED"/>
    <property type="match status" value="1"/>
</dbReference>
<evidence type="ECO:0000256" key="2">
    <source>
        <dbReference type="ARBA" id="ARBA00022643"/>
    </source>
</evidence>
<name>A0ABS7Q5X9_9ACTN</name>
<dbReference type="EMBL" id="JAINZZ010000012">
    <property type="protein sequence ID" value="MBY8878557.1"/>
    <property type="molecule type" value="Genomic_DNA"/>
</dbReference>
<keyword evidence="8" id="KW-1185">Reference proteome</keyword>
<feature type="domain" description="Luciferase-like" evidence="6">
    <location>
        <begin position="41"/>
        <end position="243"/>
    </location>
</feature>
<evidence type="ECO:0000256" key="3">
    <source>
        <dbReference type="ARBA" id="ARBA00023002"/>
    </source>
</evidence>
<evidence type="ECO:0000313" key="7">
    <source>
        <dbReference type="EMBL" id="MBY8878557.1"/>
    </source>
</evidence>
<keyword evidence="1" id="KW-0285">Flavoprotein</keyword>
<dbReference type="Pfam" id="PF00296">
    <property type="entry name" value="Bac_luciferase"/>
    <property type="match status" value="1"/>
</dbReference>
<dbReference type="InterPro" id="IPR051260">
    <property type="entry name" value="Diverse_substr_monoxygenases"/>
</dbReference>
<keyword evidence="2" id="KW-0288">FMN</keyword>
<reference evidence="7 8" key="1">
    <citation type="submission" date="2021-08" db="EMBL/GenBank/DDBJ databases">
        <title>WGS of actinomycetes from Thailand.</title>
        <authorList>
            <person name="Thawai C."/>
        </authorList>
    </citation>
    <scope>NUCLEOTIDE SEQUENCE [LARGE SCALE GENOMIC DNA]</scope>
    <source>
        <strain evidence="7 8">PLK6-54</strain>
    </source>
</reference>